<gene>
    <name evidence="3" type="ORF">A6A04_16390</name>
</gene>
<feature type="domain" description="Sulfatase-modifying factor enzyme-like" evidence="2">
    <location>
        <begin position="35"/>
        <end position="256"/>
    </location>
</feature>
<dbReference type="Proteomes" id="UP000078428">
    <property type="component" value="Unassembled WGS sequence"/>
</dbReference>
<dbReference type="InterPro" id="IPR042095">
    <property type="entry name" value="SUMF_sf"/>
</dbReference>
<proteinExistence type="predicted"/>
<keyword evidence="4" id="KW-1185">Reference proteome</keyword>
<keyword evidence="1" id="KW-0732">Signal</keyword>
<dbReference type="SUPFAM" id="SSF56436">
    <property type="entry name" value="C-type lectin-like"/>
    <property type="match status" value="1"/>
</dbReference>
<comment type="caution">
    <text evidence="3">The sequence shown here is derived from an EMBL/GenBank/DDBJ whole genome shotgun (WGS) entry which is preliminary data.</text>
</comment>
<dbReference type="Gene3D" id="3.90.1580.10">
    <property type="entry name" value="paralog of FGE (formylglycine-generating enzyme)"/>
    <property type="match status" value="1"/>
</dbReference>
<feature type="chain" id="PRO_5008092209" description="Sulfatase-modifying factor enzyme-like domain-containing protein" evidence="1">
    <location>
        <begin position="26"/>
        <end position="261"/>
    </location>
</feature>
<evidence type="ECO:0000313" key="3">
    <source>
        <dbReference type="EMBL" id="OAN51354.1"/>
    </source>
</evidence>
<dbReference type="Pfam" id="PF03781">
    <property type="entry name" value="FGE-sulfatase"/>
    <property type="match status" value="1"/>
</dbReference>
<evidence type="ECO:0000313" key="4">
    <source>
        <dbReference type="Proteomes" id="UP000078428"/>
    </source>
</evidence>
<name>A0A178MSW4_9PROT</name>
<dbReference type="AlphaFoldDB" id="A0A178MSW4"/>
<dbReference type="PANTHER" id="PTHR23150:SF35">
    <property type="entry name" value="BLL6746 PROTEIN"/>
    <property type="match status" value="1"/>
</dbReference>
<dbReference type="PANTHER" id="PTHR23150">
    <property type="entry name" value="SULFATASE MODIFYING FACTOR 1, 2"/>
    <property type="match status" value="1"/>
</dbReference>
<reference evidence="3 4" key="1">
    <citation type="submission" date="2016-04" db="EMBL/GenBank/DDBJ databases">
        <title>Draft genome sequence of freshwater magnetotactic bacteria Magnetospirillum marisnigri SP-1 and Magnetospirillum moscoviense BB-1.</title>
        <authorList>
            <person name="Koziaeva V."/>
            <person name="Dziuba M.V."/>
            <person name="Ivanov T.M."/>
            <person name="Kuznetsov B."/>
            <person name="Grouzdev D.S."/>
        </authorList>
    </citation>
    <scope>NUCLEOTIDE SEQUENCE [LARGE SCALE GENOMIC DNA]</scope>
    <source>
        <strain evidence="3 4">SP-1</strain>
    </source>
</reference>
<sequence length="261" mass="28230">MRHVRLGFLLPLVVGMTGFASTSGAEESFLACSTCPPMVVIPAGSSVMGDDSSNFANEKPARPVVISRAFALGRTEVTFDQWQACVGDGGCKGGQDDHGWGRGQRPAINMTWDEARAFARWVARKAGLSCRLPTEAEWEYAARAGTTSGFWWGDKAGGSNANCRDCVAGDPHPYGTKPVGSYKPNPWGLFDMSGNVWEWTADCWSPTHAAPPPNEENCPEKVVKGGSWYYFSAMSRASARAKNDARAHSYNIGVRVLCELP</sequence>
<evidence type="ECO:0000256" key="1">
    <source>
        <dbReference type="SAM" id="SignalP"/>
    </source>
</evidence>
<dbReference type="InterPro" id="IPR005532">
    <property type="entry name" value="SUMF_dom"/>
</dbReference>
<dbReference type="EMBL" id="LWQT01000046">
    <property type="protein sequence ID" value="OAN51354.1"/>
    <property type="molecule type" value="Genomic_DNA"/>
</dbReference>
<dbReference type="STRING" id="1285242.A6A04_16390"/>
<accession>A0A178MSW4</accession>
<dbReference type="GO" id="GO:0120147">
    <property type="term" value="F:formylglycine-generating oxidase activity"/>
    <property type="evidence" value="ECO:0007669"/>
    <property type="project" value="TreeGrafter"/>
</dbReference>
<organism evidence="3 4">
    <name type="scientific">Paramagnetospirillum marisnigri</name>
    <dbReference type="NCBI Taxonomy" id="1285242"/>
    <lineage>
        <taxon>Bacteria</taxon>
        <taxon>Pseudomonadati</taxon>
        <taxon>Pseudomonadota</taxon>
        <taxon>Alphaproteobacteria</taxon>
        <taxon>Rhodospirillales</taxon>
        <taxon>Magnetospirillaceae</taxon>
        <taxon>Paramagnetospirillum</taxon>
    </lineage>
</organism>
<dbReference type="InterPro" id="IPR051043">
    <property type="entry name" value="Sulfatase_Mod_Factor_Kinase"/>
</dbReference>
<protein>
    <recommendedName>
        <fullName evidence="2">Sulfatase-modifying factor enzyme-like domain-containing protein</fullName>
    </recommendedName>
</protein>
<feature type="signal peptide" evidence="1">
    <location>
        <begin position="1"/>
        <end position="25"/>
    </location>
</feature>
<evidence type="ECO:0000259" key="2">
    <source>
        <dbReference type="Pfam" id="PF03781"/>
    </source>
</evidence>
<dbReference type="InterPro" id="IPR016187">
    <property type="entry name" value="CTDL_fold"/>
</dbReference>